<dbReference type="EMBL" id="AE005672">
    <property type="protein sequence ID" value="AAK75436.1"/>
    <property type="molecule type" value="Genomic_DNA"/>
</dbReference>
<keyword evidence="3" id="KW-1185">Reference proteome</keyword>
<dbReference type="EnsemblBacteria" id="AAK75436">
    <property type="protein sequence ID" value="AAK75436"/>
    <property type="gene ID" value="SP_1338"/>
</dbReference>
<dbReference type="PaxDb" id="170187-SP_1338"/>
<evidence type="ECO:0000313" key="2">
    <source>
        <dbReference type="EMBL" id="AAK75436.1"/>
    </source>
</evidence>
<dbReference type="KEGG" id="spn:SP_1338"/>
<protein>
    <submittedName>
        <fullName evidence="2">Uncharacterized protein</fullName>
    </submittedName>
</protein>
<dbReference type="AlphaFoldDB" id="A0A0H2UQF0"/>
<accession>A0A0H2UQF0</accession>
<evidence type="ECO:0000313" key="3">
    <source>
        <dbReference type="Proteomes" id="UP000000585"/>
    </source>
</evidence>
<evidence type="ECO:0000256" key="1">
    <source>
        <dbReference type="SAM" id="Phobius"/>
    </source>
</evidence>
<name>A0A0H2UQF0_STRPN</name>
<sequence>MSGIKVSFSLFSTNLTGQDLYTSGVFGAERSILILCVVFILTVVLLQRACREELAHKGD</sequence>
<proteinExistence type="predicted"/>
<keyword evidence="1" id="KW-0812">Transmembrane</keyword>
<organism evidence="2 3">
    <name type="scientific">Streptococcus pneumoniae serotype 4 (strain ATCC BAA-334 / TIGR4)</name>
    <dbReference type="NCBI Taxonomy" id="170187"/>
    <lineage>
        <taxon>Bacteria</taxon>
        <taxon>Bacillati</taxon>
        <taxon>Bacillota</taxon>
        <taxon>Bacilli</taxon>
        <taxon>Lactobacillales</taxon>
        <taxon>Streptococcaceae</taxon>
        <taxon>Streptococcus</taxon>
    </lineage>
</organism>
<gene>
    <name evidence="2" type="ordered locus">SP_1338</name>
</gene>
<keyword evidence="1" id="KW-0472">Membrane</keyword>
<dbReference type="BioCyc" id="SPNE170187:G1FZB-1349-MONOMER"/>
<dbReference type="Proteomes" id="UP000000585">
    <property type="component" value="Chromosome"/>
</dbReference>
<reference evidence="2 3" key="1">
    <citation type="journal article" date="2001" name="Science">
        <title>Complete genome sequence of a virulent isolate of Streptococcus pneumoniae.</title>
        <authorList>
            <person name="Tettelin H."/>
            <person name="Nelson K.E."/>
            <person name="Paulsen I.T."/>
            <person name="Eisen J.A."/>
            <person name="Read T.D."/>
            <person name="Peterson S."/>
            <person name="Heidelberg J."/>
            <person name="DeBoy R.T."/>
            <person name="Haft D.H."/>
            <person name="Dodson R.J."/>
            <person name="Durkin A.S."/>
            <person name="Gwinn M."/>
            <person name="Kolonay J.F."/>
            <person name="Nelson W.C."/>
            <person name="Peterson J.D."/>
            <person name="Umayam L.A."/>
            <person name="White O."/>
            <person name="Salzberg S.L."/>
            <person name="Lewis M.R."/>
            <person name="Radune D."/>
            <person name="Holtzapple E."/>
            <person name="Khouri H."/>
            <person name="Wolf A.M."/>
            <person name="Utterback T.R."/>
            <person name="Hansen C.L."/>
            <person name="McDonald L.A."/>
            <person name="Feldblyum T.V."/>
            <person name="Angiuoli S."/>
            <person name="Dickinson T."/>
            <person name="Hickey E.K."/>
            <person name="Holt I.E."/>
            <person name="Loftus B.J."/>
            <person name="Yang F."/>
            <person name="Smith H.O."/>
            <person name="Venter J.C."/>
            <person name="Dougherty B.A."/>
            <person name="Morrison D.A."/>
            <person name="Hollingshead S.K."/>
            <person name="Fraser C.M."/>
        </authorList>
    </citation>
    <scope>NUCLEOTIDE SEQUENCE [LARGE SCALE GENOMIC DNA]</scope>
    <source>
        <strain evidence="3">ATCC BAA-334 / TIGR4</strain>
    </source>
</reference>
<feature type="transmembrane region" description="Helical" evidence="1">
    <location>
        <begin position="20"/>
        <end position="46"/>
    </location>
</feature>
<keyword evidence="1" id="KW-1133">Transmembrane helix</keyword>
<dbReference type="eggNOG" id="ENOG5030974">
    <property type="taxonomic scope" value="Bacteria"/>
</dbReference>